<accession>A0ABU0ZB59</accession>
<dbReference type="EMBL" id="JAVHUY010000001">
    <property type="protein sequence ID" value="MDQ7903187.1"/>
    <property type="molecule type" value="Genomic_DNA"/>
</dbReference>
<keyword evidence="2" id="KW-1185">Reference proteome</keyword>
<sequence>MPFTRATQRTVLAVVHLATAGHVLDAVDLLVPDHRIQVVCTTAPGRRATDVTAAGAAYLPWEEAMRADVDLVIAAEPAALRRLRGTWLAIVPGIVDDLDAAWSARYDARPPDALAVSHQDLLPSPAEPCPQVPPVTAVTGDLCLDRLVRSRLHRAAYRRALGVADGRTLVAVTSAPGPDSLLARAPAALLDVLGALPEEEFAVAIGLHPGAWYAHLSRPVLAWLERRRRAGLRIVDPPTWRGLVGAADVLIGDHGAATVYAAAAGVPVLRAVRLPPGSAAGSPATALARAAPALRPDRPLAAYLREAVETFDPVRYAAVAAAVTSRPGQATRSLREQIYRMLWLPEPALDCAPTPVEPAVAVSAESFAKIG</sequence>
<dbReference type="SUPFAM" id="SSF53756">
    <property type="entry name" value="UDP-Glycosyltransferase/glycogen phosphorylase"/>
    <property type="match status" value="1"/>
</dbReference>
<organism evidence="1 2">
    <name type="scientific">Phytohabitans maris</name>
    <dbReference type="NCBI Taxonomy" id="3071409"/>
    <lineage>
        <taxon>Bacteria</taxon>
        <taxon>Bacillati</taxon>
        <taxon>Actinomycetota</taxon>
        <taxon>Actinomycetes</taxon>
        <taxon>Micromonosporales</taxon>
        <taxon>Micromonosporaceae</taxon>
    </lineage>
</organism>
<protein>
    <submittedName>
        <fullName evidence="1">Uncharacterized protein</fullName>
    </submittedName>
</protein>
<evidence type="ECO:0000313" key="2">
    <source>
        <dbReference type="Proteomes" id="UP001230908"/>
    </source>
</evidence>
<comment type="caution">
    <text evidence="1">The sequence shown here is derived from an EMBL/GenBank/DDBJ whole genome shotgun (WGS) entry which is preliminary data.</text>
</comment>
<dbReference type="RefSeq" id="WP_308710456.1">
    <property type="nucleotide sequence ID" value="NZ_JAVHUY010000001.1"/>
</dbReference>
<evidence type="ECO:0000313" key="1">
    <source>
        <dbReference type="EMBL" id="MDQ7903187.1"/>
    </source>
</evidence>
<dbReference type="Proteomes" id="UP001230908">
    <property type="component" value="Unassembled WGS sequence"/>
</dbReference>
<gene>
    <name evidence="1" type="ORF">RB614_01465</name>
</gene>
<name>A0ABU0ZB59_9ACTN</name>
<reference evidence="1 2" key="1">
    <citation type="submission" date="2023-08" db="EMBL/GenBank/DDBJ databases">
        <title>Phytohabitans sansha sp. nov., isolated from marine sediment.</title>
        <authorList>
            <person name="Zhao Y."/>
            <person name="Yi K."/>
        </authorList>
    </citation>
    <scope>NUCLEOTIDE SEQUENCE [LARGE SCALE GENOMIC DNA]</scope>
    <source>
        <strain evidence="1 2">ZYX-F-186</strain>
    </source>
</reference>
<proteinExistence type="predicted"/>